<gene>
    <name evidence="1" type="ORF">FJ657_15650</name>
</gene>
<dbReference type="Proteomes" id="UP000316252">
    <property type="component" value="Unassembled WGS sequence"/>
</dbReference>
<proteinExistence type="predicted"/>
<comment type="caution">
    <text evidence="1">The sequence shown here is derived from an EMBL/GenBank/DDBJ whole genome shotgun (WGS) entry which is preliminary data.</text>
</comment>
<accession>A0A506Y109</accession>
<dbReference type="EMBL" id="VHQG01000005">
    <property type="protein sequence ID" value="TPW74079.1"/>
    <property type="molecule type" value="Genomic_DNA"/>
</dbReference>
<sequence>MDARAVASELTARLAQLGIGHTVEVVQGAQADGVLVRSPYAEPVTVVENDSRFTLVARGSDGGAKLVDTELAAEAPVELLALYLAFHSLWAMKRTVDRHGPEAVARRMPNLLTHQQLVITFIAASLTSPEDGIRTYATGLMTTATNMLRA</sequence>
<dbReference type="OrthoDB" id="271711at2"/>
<evidence type="ECO:0000313" key="1">
    <source>
        <dbReference type="EMBL" id="TPW74079.1"/>
    </source>
</evidence>
<dbReference type="AlphaFoldDB" id="A0A506Y109"/>
<organism evidence="1 2">
    <name type="scientific">Schumannella soli</name>
    <dbReference type="NCBI Taxonomy" id="2590779"/>
    <lineage>
        <taxon>Bacteria</taxon>
        <taxon>Bacillati</taxon>
        <taxon>Actinomycetota</taxon>
        <taxon>Actinomycetes</taxon>
        <taxon>Micrococcales</taxon>
        <taxon>Microbacteriaceae</taxon>
        <taxon>Schumannella</taxon>
    </lineage>
</organism>
<reference evidence="1 2" key="1">
    <citation type="submission" date="2019-06" db="EMBL/GenBank/DDBJ databases">
        <authorList>
            <person name="Li F."/>
        </authorList>
    </citation>
    <scope>NUCLEOTIDE SEQUENCE [LARGE SCALE GENOMIC DNA]</scope>
    <source>
        <strain evidence="1 2">10F1D-1</strain>
    </source>
</reference>
<evidence type="ECO:0000313" key="2">
    <source>
        <dbReference type="Proteomes" id="UP000316252"/>
    </source>
</evidence>
<protein>
    <submittedName>
        <fullName evidence="1">Uncharacterized protein</fullName>
    </submittedName>
</protein>
<keyword evidence="2" id="KW-1185">Reference proteome</keyword>
<dbReference type="RefSeq" id="WP_141164658.1">
    <property type="nucleotide sequence ID" value="NZ_VHQG01000005.1"/>
</dbReference>
<name>A0A506Y109_9MICO</name>